<comment type="caution">
    <text evidence="2">The sequence shown here is derived from an EMBL/GenBank/DDBJ whole genome shotgun (WGS) entry which is preliminary data.</text>
</comment>
<organism evidence="2 3">
    <name type="scientific">Steinernema carpocapsae</name>
    <name type="common">Entomopathogenic nematode</name>
    <dbReference type="NCBI Taxonomy" id="34508"/>
    <lineage>
        <taxon>Eukaryota</taxon>
        <taxon>Metazoa</taxon>
        <taxon>Ecdysozoa</taxon>
        <taxon>Nematoda</taxon>
        <taxon>Chromadorea</taxon>
        <taxon>Rhabditida</taxon>
        <taxon>Tylenchina</taxon>
        <taxon>Panagrolaimomorpha</taxon>
        <taxon>Strongyloidoidea</taxon>
        <taxon>Steinernematidae</taxon>
        <taxon>Steinernema</taxon>
    </lineage>
</organism>
<keyword evidence="1" id="KW-0812">Transmembrane</keyword>
<dbReference type="AlphaFoldDB" id="A0A4U5NWF0"/>
<reference evidence="2 3" key="1">
    <citation type="journal article" date="2015" name="Genome Biol.">
        <title>Comparative genomics of Steinernema reveals deeply conserved gene regulatory networks.</title>
        <authorList>
            <person name="Dillman A.R."/>
            <person name="Macchietto M."/>
            <person name="Porter C.F."/>
            <person name="Rogers A."/>
            <person name="Williams B."/>
            <person name="Antoshechkin I."/>
            <person name="Lee M.M."/>
            <person name="Goodwin Z."/>
            <person name="Lu X."/>
            <person name="Lewis E.E."/>
            <person name="Goodrich-Blair H."/>
            <person name="Stock S.P."/>
            <person name="Adams B.J."/>
            <person name="Sternberg P.W."/>
            <person name="Mortazavi A."/>
        </authorList>
    </citation>
    <scope>NUCLEOTIDE SEQUENCE [LARGE SCALE GENOMIC DNA]</scope>
    <source>
        <strain evidence="2 3">ALL</strain>
    </source>
</reference>
<keyword evidence="3" id="KW-1185">Reference proteome</keyword>
<dbReference type="Proteomes" id="UP000298663">
    <property type="component" value="Unassembled WGS sequence"/>
</dbReference>
<feature type="transmembrane region" description="Helical" evidence="1">
    <location>
        <begin position="60"/>
        <end position="82"/>
    </location>
</feature>
<evidence type="ECO:0008006" key="4">
    <source>
        <dbReference type="Google" id="ProtNLM"/>
    </source>
</evidence>
<dbReference type="EMBL" id="AZBU02000003">
    <property type="protein sequence ID" value="TKR87752.1"/>
    <property type="molecule type" value="Genomic_DNA"/>
</dbReference>
<feature type="transmembrane region" description="Helical" evidence="1">
    <location>
        <begin position="108"/>
        <end position="126"/>
    </location>
</feature>
<proteinExistence type="predicted"/>
<keyword evidence="1" id="KW-0472">Membrane</keyword>
<reference evidence="2 3" key="2">
    <citation type="journal article" date="2019" name="G3 (Bethesda)">
        <title>Hybrid Assembly of the Genome of the Entomopathogenic Nematode Steinernema carpocapsae Identifies the X-Chromosome.</title>
        <authorList>
            <person name="Serra L."/>
            <person name="Macchietto M."/>
            <person name="Macias-Munoz A."/>
            <person name="McGill C.J."/>
            <person name="Rodriguez I.M."/>
            <person name="Rodriguez B."/>
            <person name="Murad R."/>
            <person name="Mortazavi A."/>
        </authorList>
    </citation>
    <scope>NUCLEOTIDE SEQUENCE [LARGE SCALE GENOMIC DNA]</scope>
    <source>
        <strain evidence="2 3">ALL</strain>
    </source>
</reference>
<accession>A0A4U5NWF0</accession>
<sequence length="136" mass="15706">MRFNLTTLLPPEAITPLNFGLISTYTLSNFVTIWMSFSWVKPSLCRTYVLNYSITSTIHAIFTGAVDFTVITGLGRGIFFYGTEFFETKRNWASFVQAILLHYTSNGYRVFATLMVVLYYISYAHPMTYSRLMTKR</sequence>
<protein>
    <recommendedName>
        <fullName evidence="4">7TM GPCR serpentine receptor class x (Srx) domain-containing protein</fullName>
    </recommendedName>
</protein>
<feature type="transmembrane region" description="Helical" evidence="1">
    <location>
        <begin position="20"/>
        <end position="40"/>
    </location>
</feature>
<evidence type="ECO:0000256" key="1">
    <source>
        <dbReference type="SAM" id="Phobius"/>
    </source>
</evidence>
<gene>
    <name evidence="2" type="ORF">L596_012104</name>
</gene>
<name>A0A4U5NWF0_STECR</name>
<keyword evidence="1" id="KW-1133">Transmembrane helix</keyword>
<evidence type="ECO:0000313" key="2">
    <source>
        <dbReference type="EMBL" id="TKR87752.1"/>
    </source>
</evidence>
<evidence type="ECO:0000313" key="3">
    <source>
        <dbReference type="Proteomes" id="UP000298663"/>
    </source>
</evidence>